<evidence type="ECO:0000313" key="5">
    <source>
        <dbReference type="EMBL" id="KAK7066910.1"/>
    </source>
</evidence>
<proteinExistence type="predicted"/>
<dbReference type="GO" id="GO:0003729">
    <property type="term" value="F:mRNA binding"/>
    <property type="evidence" value="ECO:0007669"/>
    <property type="project" value="TreeGrafter"/>
</dbReference>
<keyword evidence="2" id="KW-0694">RNA-binding</keyword>
<evidence type="ECO:0000256" key="2">
    <source>
        <dbReference type="ARBA" id="ARBA00022884"/>
    </source>
</evidence>
<dbReference type="GO" id="GO:0043025">
    <property type="term" value="C:neuronal cell body"/>
    <property type="evidence" value="ECO:0007669"/>
    <property type="project" value="TreeGrafter"/>
</dbReference>
<dbReference type="GO" id="GO:0005886">
    <property type="term" value="C:plasma membrane"/>
    <property type="evidence" value="ECO:0007669"/>
    <property type="project" value="TreeGrafter"/>
</dbReference>
<dbReference type="GO" id="GO:0032839">
    <property type="term" value="C:dendrite cytoplasm"/>
    <property type="evidence" value="ECO:0007669"/>
    <property type="project" value="GOC"/>
</dbReference>
<dbReference type="PANTHER" id="PTHR46054">
    <property type="entry name" value="MATERNAL EFFECT PROTEIN STAUFEN"/>
    <property type="match status" value="1"/>
</dbReference>
<keyword evidence="6" id="KW-1185">Reference proteome</keyword>
<organism evidence="5 6">
    <name type="scientific">Halocaridina rubra</name>
    <name type="common">Hawaiian red shrimp</name>
    <dbReference type="NCBI Taxonomy" id="373956"/>
    <lineage>
        <taxon>Eukaryota</taxon>
        <taxon>Metazoa</taxon>
        <taxon>Ecdysozoa</taxon>
        <taxon>Arthropoda</taxon>
        <taxon>Crustacea</taxon>
        <taxon>Multicrustacea</taxon>
        <taxon>Malacostraca</taxon>
        <taxon>Eumalacostraca</taxon>
        <taxon>Eucarida</taxon>
        <taxon>Decapoda</taxon>
        <taxon>Pleocyemata</taxon>
        <taxon>Caridea</taxon>
        <taxon>Atyoidea</taxon>
        <taxon>Atyidae</taxon>
        <taxon>Halocaridina</taxon>
    </lineage>
</organism>
<dbReference type="GO" id="GO:0008298">
    <property type="term" value="P:intracellular mRNA localization"/>
    <property type="evidence" value="ECO:0007669"/>
    <property type="project" value="TreeGrafter"/>
</dbReference>
<dbReference type="AlphaFoldDB" id="A0AAN8ZZQ5"/>
<feature type="compositionally biased region" description="Low complexity" evidence="3">
    <location>
        <begin position="1"/>
        <end position="37"/>
    </location>
</feature>
<feature type="region of interest" description="Disordered" evidence="3">
    <location>
        <begin position="1"/>
        <end position="58"/>
    </location>
</feature>
<dbReference type="InterPro" id="IPR032478">
    <property type="entry name" value="Staufen_C"/>
</dbReference>
<gene>
    <name evidence="5" type="ORF">SK128_027449</name>
</gene>
<dbReference type="GO" id="GO:0098964">
    <property type="term" value="P:anterograde dendritic transport of messenger ribonucleoprotein complex"/>
    <property type="evidence" value="ECO:0007669"/>
    <property type="project" value="TreeGrafter"/>
</dbReference>
<keyword evidence="1" id="KW-0677">Repeat</keyword>
<dbReference type="Proteomes" id="UP001381693">
    <property type="component" value="Unassembled WGS sequence"/>
</dbReference>
<feature type="compositionally biased region" description="Polar residues" evidence="3">
    <location>
        <begin position="47"/>
        <end position="57"/>
    </location>
</feature>
<dbReference type="PANTHER" id="PTHR46054:SF3">
    <property type="entry name" value="MATERNAL EFFECT PROTEIN STAUFEN"/>
    <property type="match status" value="1"/>
</dbReference>
<evidence type="ECO:0000259" key="4">
    <source>
        <dbReference type="Pfam" id="PF16482"/>
    </source>
</evidence>
<dbReference type="InterPro" id="IPR051740">
    <property type="entry name" value="DRBM-containing_protein"/>
</dbReference>
<dbReference type="SUPFAM" id="SSF54768">
    <property type="entry name" value="dsRNA-binding domain-like"/>
    <property type="match status" value="1"/>
</dbReference>
<comment type="caution">
    <text evidence="5">The sequence shown here is derived from an EMBL/GenBank/DDBJ whole genome shotgun (WGS) entry which is preliminary data.</text>
</comment>
<sequence length="138" mass="15183">MQSPPQQQQLSMTNPQQQQQQSPQQQVQPQQQAPPQQNMYNDKGLELQNSTVSSTQAVRPKDQLMYLAQILGLQVQFTDFPKGNKSEYLSLVSLSTNPPHVSHGAGPTIDDSHDQACLTALRALAKMGLDTVTAAKQD</sequence>
<accession>A0AAN8ZZQ5</accession>
<dbReference type="EMBL" id="JAXCGZ010018982">
    <property type="protein sequence ID" value="KAK7066910.1"/>
    <property type="molecule type" value="Genomic_DNA"/>
</dbReference>
<name>A0AAN8ZZQ5_HALRR</name>
<dbReference type="GO" id="GO:0007281">
    <property type="term" value="P:germ cell development"/>
    <property type="evidence" value="ECO:0007669"/>
    <property type="project" value="TreeGrafter"/>
</dbReference>
<evidence type="ECO:0000256" key="1">
    <source>
        <dbReference type="ARBA" id="ARBA00022737"/>
    </source>
</evidence>
<evidence type="ECO:0000256" key="3">
    <source>
        <dbReference type="SAM" id="MobiDB-lite"/>
    </source>
</evidence>
<protein>
    <recommendedName>
        <fullName evidence="4">Staufen C-terminal domain-containing protein</fullName>
    </recommendedName>
</protein>
<dbReference type="Gene3D" id="3.30.160.20">
    <property type="match status" value="1"/>
</dbReference>
<dbReference type="GO" id="GO:0010494">
    <property type="term" value="C:cytoplasmic stress granule"/>
    <property type="evidence" value="ECO:0007669"/>
    <property type="project" value="TreeGrafter"/>
</dbReference>
<dbReference type="GO" id="GO:0003725">
    <property type="term" value="F:double-stranded RNA binding"/>
    <property type="evidence" value="ECO:0007669"/>
    <property type="project" value="TreeGrafter"/>
</dbReference>
<reference evidence="5 6" key="1">
    <citation type="submission" date="2023-11" db="EMBL/GenBank/DDBJ databases">
        <title>Halocaridina rubra genome assembly.</title>
        <authorList>
            <person name="Smith C."/>
        </authorList>
    </citation>
    <scope>NUCLEOTIDE SEQUENCE [LARGE SCALE GENOMIC DNA]</scope>
    <source>
        <strain evidence="5">EP-1</strain>
        <tissue evidence="5">Whole</tissue>
    </source>
</reference>
<feature type="domain" description="Staufen C-terminal" evidence="4">
    <location>
        <begin position="50"/>
        <end position="127"/>
    </location>
</feature>
<dbReference type="GO" id="GO:0035418">
    <property type="term" value="P:protein localization to synapse"/>
    <property type="evidence" value="ECO:0007669"/>
    <property type="project" value="TreeGrafter"/>
</dbReference>
<evidence type="ECO:0000313" key="6">
    <source>
        <dbReference type="Proteomes" id="UP001381693"/>
    </source>
</evidence>
<dbReference type="CDD" id="cd19861">
    <property type="entry name" value="DSRM_STAU_rpt5"/>
    <property type="match status" value="1"/>
</dbReference>
<dbReference type="Pfam" id="PF16482">
    <property type="entry name" value="Staufen_C"/>
    <property type="match status" value="1"/>
</dbReference>